<dbReference type="STRING" id="1016849.A0A0D1Z2T0"/>
<name>A0A0D1Z2T0_9EURO</name>
<evidence type="ECO:0000256" key="2">
    <source>
        <dbReference type="ARBA" id="ARBA00022857"/>
    </source>
</evidence>
<gene>
    <name evidence="4" type="ORF">PV11_08625</name>
</gene>
<dbReference type="PANTHER" id="PTHR42748">
    <property type="entry name" value="NITROGEN METABOLITE REPRESSION PROTEIN NMRA FAMILY MEMBER"/>
    <property type="match status" value="1"/>
</dbReference>
<evidence type="ECO:0000313" key="4">
    <source>
        <dbReference type="EMBL" id="KIV81188.1"/>
    </source>
</evidence>
<dbReference type="EMBL" id="KN846953">
    <property type="protein sequence ID" value="KIV81188.1"/>
    <property type="molecule type" value="Genomic_DNA"/>
</dbReference>
<dbReference type="InterPro" id="IPR008030">
    <property type="entry name" value="NmrA-like"/>
</dbReference>
<evidence type="ECO:0000256" key="1">
    <source>
        <dbReference type="ARBA" id="ARBA00006328"/>
    </source>
</evidence>
<dbReference type="Proteomes" id="UP000053599">
    <property type="component" value="Unassembled WGS sequence"/>
</dbReference>
<proteinExistence type="inferred from homology"/>
<dbReference type="HOGENOM" id="CLU_007383_8_0_1"/>
<dbReference type="OrthoDB" id="300709at2759"/>
<dbReference type="InterPro" id="IPR051164">
    <property type="entry name" value="NmrA-like_oxidored"/>
</dbReference>
<dbReference type="InterPro" id="IPR036291">
    <property type="entry name" value="NAD(P)-bd_dom_sf"/>
</dbReference>
<sequence length="343" mass="38698">MDMLKEILVVGGTGAQGLPVVKALSDSGRYKARVLTRNTQSERAQALAALPNVTLIQGNQDNQKDLHRAFNGVYGAWVNLDGFVLGEKAELFYGIRAYEIARHEKVQHYIWAAIDYSLKKAGWDEKYHVGHNDAKGRLGDFILAQGQKGMKSSLFTTGPYMDMLFDGMFFPKSQDGGSLLWEAPASDGKIPLIALDDVGTYVLWMFDNVEKTAGMNLEVATDQVSMQDIADTAAHVTGKEAHFQFVPMEEYLPKREPYLNAPANWAVGPDVPHDESAMTWKENFSAWWRYWSEGHGATRDMGFLDEIHPNRIKSLEEWMRKVDYDGRHRSILKDIHDLRTARA</sequence>
<dbReference type="AlphaFoldDB" id="A0A0D1Z2T0"/>
<reference evidence="4 5" key="1">
    <citation type="submission" date="2015-01" db="EMBL/GenBank/DDBJ databases">
        <title>The Genome Sequence of Exophiala sideris CBS121828.</title>
        <authorList>
            <consortium name="The Broad Institute Genomics Platform"/>
            <person name="Cuomo C."/>
            <person name="de Hoog S."/>
            <person name="Gorbushina A."/>
            <person name="Stielow B."/>
            <person name="Teixiera M."/>
            <person name="Abouelleil A."/>
            <person name="Chapman S.B."/>
            <person name="Priest M."/>
            <person name="Young S.K."/>
            <person name="Wortman J."/>
            <person name="Nusbaum C."/>
            <person name="Birren B."/>
        </authorList>
    </citation>
    <scope>NUCLEOTIDE SEQUENCE [LARGE SCALE GENOMIC DNA]</scope>
    <source>
        <strain evidence="4 5">CBS 121828</strain>
    </source>
</reference>
<dbReference type="PANTHER" id="PTHR42748:SF14">
    <property type="entry name" value="SNOAL-LIKE DOMAIN-CONTAINING PROTEIN"/>
    <property type="match status" value="1"/>
</dbReference>
<organism evidence="4 5">
    <name type="scientific">Exophiala sideris</name>
    <dbReference type="NCBI Taxonomy" id="1016849"/>
    <lineage>
        <taxon>Eukaryota</taxon>
        <taxon>Fungi</taxon>
        <taxon>Dikarya</taxon>
        <taxon>Ascomycota</taxon>
        <taxon>Pezizomycotina</taxon>
        <taxon>Eurotiomycetes</taxon>
        <taxon>Chaetothyriomycetidae</taxon>
        <taxon>Chaetothyriales</taxon>
        <taxon>Herpotrichiellaceae</taxon>
        <taxon>Exophiala</taxon>
    </lineage>
</organism>
<feature type="domain" description="NmrA-like" evidence="3">
    <location>
        <begin position="5"/>
        <end position="254"/>
    </location>
</feature>
<evidence type="ECO:0000259" key="3">
    <source>
        <dbReference type="Pfam" id="PF05368"/>
    </source>
</evidence>
<evidence type="ECO:0000313" key="5">
    <source>
        <dbReference type="Proteomes" id="UP000053599"/>
    </source>
</evidence>
<dbReference type="GO" id="GO:0005634">
    <property type="term" value="C:nucleus"/>
    <property type="evidence" value="ECO:0007669"/>
    <property type="project" value="TreeGrafter"/>
</dbReference>
<dbReference type="Pfam" id="PF05368">
    <property type="entry name" value="NmrA"/>
    <property type="match status" value="1"/>
</dbReference>
<protein>
    <recommendedName>
        <fullName evidence="3">NmrA-like domain-containing protein</fullName>
    </recommendedName>
</protein>
<dbReference type="Gene3D" id="3.90.25.10">
    <property type="entry name" value="UDP-galactose 4-epimerase, domain 1"/>
    <property type="match status" value="1"/>
</dbReference>
<dbReference type="SUPFAM" id="SSF51735">
    <property type="entry name" value="NAD(P)-binding Rossmann-fold domains"/>
    <property type="match status" value="1"/>
</dbReference>
<comment type="similarity">
    <text evidence="1">Belongs to the NmrA-type oxidoreductase family.</text>
</comment>
<accession>A0A0D1Z2T0</accession>
<keyword evidence="2" id="KW-0521">NADP</keyword>
<dbReference type="Gene3D" id="3.40.50.720">
    <property type="entry name" value="NAD(P)-binding Rossmann-like Domain"/>
    <property type="match status" value="1"/>
</dbReference>